<evidence type="ECO:0000259" key="3">
    <source>
        <dbReference type="SMART" id="SM00835"/>
    </source>
</evidence>
<name>A0ABT9J4A9_9BACL</name>
<dbReference type="InterPro" id="IPR017774">
    <property type="entry name" value="Bicupin_oxalate_deCO2ase/Oxase"/>
</dbReference>
<accession>A0ABT9J4A9</accession>
<dbReference type="SMART" id="SM00835">
    <property type="entry name" value="Cupin_1"/>
    <property type="match status" value="2"/>
</dbReference>
<keyword evidence="5" id="KW-1185">Reference proteome</keyword>
<dbReference type="EMBL" id="JAVAMP010000014">
    <property type="protein sequence ID" value="MDP5276429.1"/>
    <property type="molecule type" value="Genomic_DNA"/>
</dbReference>
<reference evidence="4 5" key="1">
    <citation type="submission" date="2023-08" db="EMBL/GenBank/DDBJ databases">
        <authorList>
            <person name="Park J.-S."/>
        </authorList>
    </citation>
    <scope>NUCLEOTIDE SEQUENCE [LARGE SCALE GENOMIC DNA]</scope>
    <source>
        <strain evidence="4 5">2205SS18-9</strain>
    </source>
</reference>
<dbReference type="InterPro" id="IPR051610">
    <property type="entry name" value="GPI/OXD"/>
</dbReference>
<organism evidence="4 5">
    <name type="scientific">Chengkuizengella axinellae</name>
    <dbReference type="NCBI Taxonomy" id="3064388"/>
    <lineage>
        <taxon>Bacteria</taxon>
        <taxon>Bacillati</taxon>
        <taxon>Bacillota</taxon>
        <taxon>Bacilli</taxon>
        <taxon>Bacillales</taxon>
        <taxon>Paenibacillaceae</taxon>
        <taxon>Chengkuizengella</taxon>
    </lineage>
</organism>
<dbReference type="Pfam" id="PF00190">
    <property type="entry name" value="Cupin_1"/>
    <property type="match status" value="2"/>
</dbReference>
<dbReference type="Proteomes" id="UP001231941">
    <property type="component" value="Unassembled WGS sequence"/>
</dbReference>
<dbReference type="InterPro" id="IPR014710">
    <property type="entry name" value="RmlC-like_jellyroll"/>
</dbReference>
<dbReference type="SUPFAM" id="SSF51182">
    <property type="entry name" value="RmlC-like cupins"/>
    <property type="match status" value="1"/>
</dbReference>
<proteinExistence type="predicted"/>
<gene>
    <name evidence="4" type="ORF">Q5Y73_20245</name>
</gene>
<protein>
    <submittedName>
        <fullName evidence="4">Oxalate decarboxylase family bicupin</fullName>
    </submittedName>
</protein>
<comment type="caution">
    <text evidence="4">The sequence shown here is derived from an EMBL/GenBank/DDBJ whole genome shotgun (WGS) entry which is preliminary data.</text>
</comment>
<evidence type="ECO:0000313" key="4">
    <source>
        <dbReference type="EMBL" id="MDP5276429.1"/>
    </source>
</evidence>
<dbReference type="CDD" id="cd20304">
    <property type="entry name" value="cupin_OxDC_N"/>
    <property type="match status" value="1"/>
</dbReference>
<dbReference type="PANTHER" id="PTHR35848">
    <property type="entry name" value="OXALATE-BINDING PROTEIN"/>
    <property type="match status" value="1"/>
</dbReference>
<dbReference type="CDD" id="cd20305">
    <property type="entry name" value="cupin_OxDC_C"/>
    <property type="match status" value="1"/>
</dbReference>
<dbReference type="RefSeq" id="WP_305993733.1">
    <property type="nucleotide sequence ID" value="NZ_JAVAMP010000014.1"/>
</dbReference>
<evidence type="ECO:0000313" key="5">
    <source>
        <dbReference type="Proteomes" id="UP001231941"/>
    </source>
</evidence>
<dbReference type="Gene3D" id="2.60.120.10">
    <property type="entry name" value="Jelly Rolls"/>
    <property type="match status" value="2"/>
</dbReference>
<feature type="domain" description="Cupin type-1" evidence="3">
    <location>
        <begin position="58"/>
        <end position="200"/>
    </location>
</feature>
<dbReference type="PANTHER" id="PTHR35848:SF9">
    <property type="entry name" value="SLL1358 PROTEIN"/>
    <property type="match status" value="1"/>
</dbReference>
<sequence length="392" mass="44202">MTKRPQNQHGYGDIPQPIREDGAGATDLGPRNICRDLENPDMFVPPKTDDGRIPNLKFSFSDTNMQLYQGGWSREVTVRELPIATTLSGVNMRLTPGGVREMHWHKQAEWAYMLLGTARITAMDQEGRNFIADVGEGHLWYFPPGMPHSIQGLEDGCEFILVFDDGSFSESDTFTISDWFAHTPKEVLSANFGVSENAFAHIPKNQTYMIQAKVPGSLESQMVESPYGNVPKSFTHNLLAQKPITTSGGTVRIVDSTNFPISTRIAAALVEIKPGAMREMHWHPNNDEWQYYLTGVGRMTAFAADETARTFNVRAGDVGYVPFAFGHYIQNIGNESLWFLEMFQSNRFEDISLNQWMSLTPQKLVQSNLNVGPELMKALRKQKWPVVKYPKF</sequence>
<evidence type="ECO:0000256" key="1">
    <source>
        <dbReference type="ARBA" id="ARBA00022723"/>
    </source>
</evidence>
<feature type="region of interest" description="Disordered" evidence="2">
    <location>
        <begin position="1"/>
        <end position="39"/>
    </location>
</feature>
<dbReference type="NCBIfam" id="TIGR03404">
    <property type="entry name" value="bicupin_oxalic"/>
    <property type="match status" value="1"/>
</dbReference>
<keyword evidence="1" id="KW-0479">Metal-binding</keyword>
<feature type="domain" description="Cupin type-1" evidence="3">
    <location>
        <begin position="236"/>
        <end position="377"/>
    </location>
</feature>
<dbReference type="InterPro" id="IPR011051">
    <property type="entry name" value="RmlC_Cupin_sf"/>
</dbReference>
<evidence type="ECO:0000256" key="2">
    <source>
        <dbReference type="SAM" id="MobiDB-lite"/>
    </source>
</evidence>
<dbReference type="InterPro" id="IPR006045">
    <property type="entry name" value="Cupin_1"/>
</dbReference>